<evidence type="ECO:0000256" key="6">
    <source>
        <dbReference type="ARBA" id="ARBA00023295"/>
    </source>
</evidence>
<dbReference type="InterPro" id="IPR001554">
    <property type="entry name" value="Glyco_hydro_14"/>
</dbReference>
<dbReference type="EMBL" id="CP097508">
    <property type="protein sequence ID" value="URE09523.1"/>
    <property type="molecule type" value="Genomic_DNA"/>
</dbReference>
<evidence type="ECO:0000256" key="3">
    <source>
        <dbReference type="ARBA" id="ARBA00012594"/>
    </source>
</evidence>
<gene>
    <name evidence="10" type="ORF">MUK42_22287</name>
</gene>
<comment type="catalytic activity">
    <reaction evidence="1 9">
        <text>Hydrolysis of (1-&gt;4)-alpha-D-glucosidic linkages in polysaccharides so as to remove successive maltose units from the non-reducing ends of the chains.</text>
        <dbReference type="EC" id="3.2.1.2"/>
    </reaction>
</comment>
<evidence type="ECO:0000256" key="1">
    <source>
        <dbReference type="ARBA" id="ARBA00000546"/>
    </source>
</evidence>
<evidence type="ECO:0000256" key="4">
    <source>
        <dbReference type="ARBA" id="ARBA00022801"/>
    </source>
</evidence>
<dbReference type="PRINTS" id="PR00842">
    <property type="entry name" value="GLHYDLASE14B"/>
</dbReference>
<sequence length="621" mass="71202">MEMSLVCQSSFNRASLPQMTSIPYVSLPCQQRPLPARVHIQRWHGGQQQVILGRSRKTEKLEIGGRSFLNGPFKGGRAPQAMAYETPEMFPEFETDTYADKEKMLANYVPVFVMLPLDVVSVDSTLKKPEDLRKRLKHLRNANVDGVMVDVWWGIVEGKGPKLYDWSAYKDLFRMVQEEGLKLQAIMSFHTCVEGTVNIPMPPWILEVGKSNPDIYYTNRSGARNQEYLTIGVDNQPIFQERTAVELYRDFMKSFRENMADFLDAGVVTDVEVGLGPSGELRYPSYPEAQGWVFPGIGEFQCYDKYMKGEFKEAATVAGHPEWDLPDDAGEYNASPKSTKFFAAKGTYLMNSGIFFLTWYSNKLIMHGDQILDAANEAFLGCKVKIVAKIAGIHWWYKDDSHAAELTAGYYNLNDRDGYRPIARMLARHDAILNFTCAEMINSEQIKMAMSGAEELVQQVFSAAWREGIEVACENALSRYDRRGYNQILRNSRPQGIDRSGKPQRRVFAMTYLRLSDELLKMVNFRIFRTFVRRMHADQDYCPDPWKYYKPITAMQRSKAATPMEKSWKQQSLLPHTRLILKLIRVLVALMLNSSIHYSAYSIKIPHNARKEDMELIIRSC</sequence>
<evidence type="ECO:0000313" key="11">
    <source>
        <dbReference type="Proteomes" id="UP001055439"/>
    </source>
</evidence>
<evidence type="ECO:0000256" key="9">
    <source>
        <dbReference type="RuleBase" id="RU000509"/>
    </source>
</evidence>
<dbReference type="FunFam" id="3.20.20.80:FF:000066">
    <property type="entry name" value="Beta-amylase"/>
    <property type="match status" value="1"/>
</dbReference>
<reference evidence="10" key="1">
    <citation type="submission" date="2022-05" db="EMBL/GenBank/DDBJ databases">
        <title>The Musa troglodytarum L. genome provides insights into the mechanism of non-climacteric behaviour and enrichment of carotenoids.</title>
        <authorList>
            <person name="Wang J."/>
        </authorList>
    </citation>
    <scope>NUCLEOTIDE SEQUENCE</scope>
    <source>
        <tissue evidence="10">Leaf</tissue>
    </source>
</reference>
<protein>
    <recommendedName>
        <fullName evidence="3 9">Beta-amylase</fullName>
        <ecNumber evidence="3 9">3.2.1.2</ecNumber>
    </recommendedName>
</protein>
<evidence type="ECO:0000313" key="10">
    <source>
        <dbReference type="EMBL" id="URE09523.1"/>
    </source>
</evidence>
<comment type="similarity">
    <text evidence="2 9">Belongs to the glycosyl hydrolase 14 family.</text>
</comment>
<feature type="active site" description="Proton donor" evidence="8">
    <location>
        <position position="280"/>
    </location>
</feature>
<feature type="active site" description="Proton acceptor" evidence="8">
    <location>
        <position position="474"/>
    </location>
</feature>
<name>A0A9E7GAC3_9LILI</name>
<proteinExistence type="inferred from homology"/>
<dbReference type="SUPFAM" id="SSF51445">
    <property type="entry name" value="(Trans)glycosidases"/>
    <property type="match status" value="1"/>
</dbReference>
<dbReference type="PROSITE" id="PS00679">
    <property type="entry name" value="BETA_AMYLASE_2"/>
    <property type="match status" value="1"/>
</dbReference>
<dbReference type="InterPro" id="IPR017853">
    <property type="entry name" value="GH"/>
</dbReference>
<dbReference type="InterPro" id="IPR018238">
    <property type="entry name" value="Glyco_hydro_14_CS"/>
</dbReference>
<dbReference type="PANTHER" id="PTHR31352">
    <property type="entry name" value="BETA-AMYLASE 1, CHLOROPLASTIC"/>
    <property type="match status" value="1"/>
</dbReference>
<keyword evidence="6 9" id="KW-0326">Glycosidase</keyword>
<dbReference type="EC" id="3.2.1.2" evidence="3 9"/>
<dbReference type="InterPro" id="IPR001371">
    <property type="entry name" value="Glyco_hydro_14B_pln"/>
</dbReference>
<evidence type="ECO:0000256" key="5">
    <source>
        <dbReference type="ARBA" id="ARBA00023277"/>
    </source>
</evidence>
<keyword evidence="4 9" id="KW-0378">Hydrolase</keyword>
<dbReference type="PANTHER" id="PTHR31352:SF40">
    <property type="entry name" value="BETA-AMYLASE 6"/>
    <property type="match status" value="1"/>
</dbReference>
<dbReference type="GO" id="GO:0016161">
    <property type="term" value="F:beta-amylase activity"/>
    <property type="evidence" value="ECO:0007669"/>
    <property type="project" value="UniProtKB-EC"/>
</dbReference>
<dbReference type="PRINTS" id="PR00750">
    <property type="entry name" value="BETAAMYLASE"/>
</dbReference>
<evidence type="ECO:0000256" key="7">
    <source>
        <dbReference type="ARBA" id="ARBA00023326"/>
    </source>
</evidence>
<evidence type="ECO:0000256" key="8">
    <source>
        <dbReference type="PIRSR" id="PIRSR601554-1"/>
    </source>
</evidence>
<accession>A0A9E7GAC3</accession>
<keyword evidence="7 9" id="KW-0624">Polysaccharide degradation</keyword>
<dbReference type="Pfam" id="PF01373">
    <property type="entry name" value="Glyco_hydro_14"/>
    <property type="match status" value="1"/>
</dbReference>
<evidence type="ECO:0000256" key="2">
    <source>
        <dbReference type="ARBA" id="ARBA00005652"/>
    </source>
</evidence>
<dbReference type="AlphaFoldDB" id="A0A9E7GAC3"/>
<organism evidence="10 11">
    <name type="scientific">Musa troglodytarum</name>
    <name type="common">fe'i banana</name>
    <dbReference type="NCBI Taxonomy" id="320322"/>
    <lineage>
        <taxon>Eukaryota</taxon>
        <taxon>Viridiplantae</taxon>
        <taxon>Streptophyta</taxon>
        <taxon>Embryophyta</taxon>
        <taxon>Tracheophyta</taxon>
        <taxon>Spermatophyta</taxon>
        <taxon>Magnoliopsida</taxon>
        <taxon>Liliopsida</taxon>
        <taxon>Zingiberales</taxon>
        <taxon>Musaceae</taxon>
        <taxon>Musa</taxon>
    </lineage>
</organism>
<dbReference type="GO" id="GO:0000272">
    <property type="term" value="P:polysaccharide catabolic process"/>
    <property type="evidence" value="ECO:0007669"/>
    <property type="project" value="UniProtKB-KW"/>
</dbReference>
<dbReference type="Gene3D" id="3.20.20.80">
    <property type="entry name" value="Glycosidases"/>
    <property type="match status" value="1"/>
</dbReference>
<dbReference type="Proteomes" id="UP001055439">
    <property type="component" value="Chromosome 6"/>
</dbReference>
<dbReference type="OrthoDB" id="1660156at2759"/>
<keyword evidence="5 9" id="KW-0119">Carbohydrate metabolism</keyword>
<keyword evidence="11" id="KW-1185">Reference proteome</keyword>